<dbReference type="GO" id="GO:0062129">
    <property type="term" value="C:chitin-based extracellular matrix"/>
    <property type="evidence" value="ECO:0007669"/>
    <property type="project" value="TreeGrafter"/>
</dbReference>
<dbReference type="GO" id="GO:0008010">
    <property type="term" value="F:structural constituent of chitin-based larval cuticle"/>
    <property type="evidence" value="ECO:0007669"/>
    <property type="project" value="TreeGrafter"/>
</dbReference>
<evidence type="ECO:0000313" key="5">
    <source>
        <dbReference type="EMBL" id="GBP80377.1"/>
    </source>
</evidence>
<feature type="signal peptide" evidence="4">
    <location>
        <begin position="1"/>
        <end position="19"/>
    </location>
</feature>
<evidence type="ECO:0000256" key="2">
    <source>
        <dbReference type="PROSITE-ProRule" id="PRU00497"/>
    </source>
</evidence>
<organism evidence="5 6">
    <name type="scientific">Eumeta variegata</name>
    <name type="common">Bagworm moth</name>
    <name type="synonym">Eumeta japonica</name>
    <dbReference type="NCBI Taxonomy" id="151549"/>
    <lineage>
        <taxon>Eukaryota</taxon>
        <taxon>Metazoa</taxon>
        <taxon>Ecdysozoa</taxon>
        <taxon>Arthropoda</taxon>
        <taxon>Hexapoda</taxon>
        <taxon>Insecta</taxon>
        <taxon>Pterygota</taxon>
        <taxon>Neoptera</taxon>
        <taxon>Endopterygota</taxon>
        <taxon>Lepidoptera</taxon>
        <taxon>Glossata</taxon>
        <taxon>Ditrysia</taxon>
        <taxon>Tineoidea</taxon>
        <taxon>Psychidae</taxon>
        <taxon>Oiketicinae</taxon>
        <taxon>Eumeta</taxon>
    </lineage>
</organism>
<feature type="compositionally biased region" description="Basic and acidic residues" evidence="3">
    <location>
        <begin position="164"/>
        <end position="173"/>
    </location>
</feature>
<name>A0A4C1Z190_EUMVA</name>
<proteinExistence type="predicted"/>
<evidence type="ECO:0000313" key="6">
    <source>
        <dbReference type="Proteomes" id="UP000299102"/>
    </source>
</evidence>
<sequence length="255" mass="29025">MQMERILAFFAFRVVLSHGQFLPYASTPAPFLSNFGSPINSFYSPFPTQHGYFQSTLNPYYSILPTSVPVSRFSKDGNVDGSYAFSFNSADGKQVQESGLLKDAYIDKSGEPQGVQVIKGTYTYTSADGTPIQVSYVVDENGFRSTKIEVQAEEEKPTTAATTEKPEKDDGQKNKFLYLDPYYDLYRNPIGNNPYVGGRFDLYNSNRYDVVKPTSFDLNRLRYESYNPFVSSWFNPYVDYNNFIKNTKSKDDKKD</sequence>
<dbReference type="PROSITE" id="PS51155">
    <property type="entry name" value="CHIT_BIND_RR_2"/>
    <property type="match status" value="1"/>
</dbReference>
<reference evidence="5 6" key="1">
    <citation type="journal article" date="2019" name="Commun. Biol.">
        <title>The bagworm genome reveals a unique fibroin gene that provides high tensile strength.</title>
        <authorList>
            <person name="Kono N."/>
            <person name="Nakamura H."/>
            <person name="Ohtoshi R."/>
            <person name="Tomita M."/>
            <person name="Numata K."/>
            <person name="Arakawa K."/>
        </authorList>
    </citation>
    <scope>NUCLEOTIDE SEQUENCE [LARGE SCALE GENOMIC DNA]</scope>
</reference>
<evidence type="ECO:0000256" key="3">
    <source>
        <dbReference type="SAM" id="MobiDB-lite"/>
    </source>
</evidence>
<feature type="chain" id="PRO_5020033858" evidence="4">
    <location>
        <begin position="20"/>
        <end position="255"/>
    </location>
</feature>
<keyword evidence="2" id="KW-0193">Cuticle</keyword>
<dbReference type="Pfam" id="PF00379">
    <property type="entry name" value="Chitin_bind_4"/>
    <property type="match status" value="1"/>
</dbReference>
<dbReference type="PRINTS" id="PR00947">
    <property type="entry name" value="CUTICLE"/>
</dbReference>
<gene>
    <name evidence="5" type="ORF">EVAR_62280_1</name>
</gene>
<keyword evidence="6" id="KW-1185">Reference proteome</keyword>
<dbReference type="AlphaFoldDB" id="A0A4C1Z190"/>
<dbReference type="PANTHER" id="PTHR10380">
    <property type="entry name" value="CUTICLE PROTEIN"/>
    <property type="match status" value="1"/>
</dbReference>
<dbReference type="InterPro" id="IPR000618">
    <property type="entry name" value="Insect_cuticle"/>
</dbReference>
<dbReference type="STRING" id="151549.A0A4C1Z190"/>
<protein>
    <submittedName>
        <fullName evidence="5">Endocuticle structural glycoprotein SgAbd-9</fullName>
    </submittedName>
</protein>
<dbReference type="EMBL" id="BGZK01001459">
    <property type="protein sequence ID" value="GBP80377.1"/>
    <property type="molecule type" value="Genomic_DNA"/>
</dbReference>
<dbReference type="Proteomes" id="UP000299102">
    <property type="component" value="Unassembled WGS sequence"/>
</dbReference>
<evidence type="ECO:0000256" key="1">
    <source>
        <dbReference type="ARBA" id="ARBA00022729"/>
    </source>
</evidence>
<feature type="region of interest" description="Disordered" evidence="3">
    <location>
        <begin position="151"/>
        <end position="173"/>
    </location>
</feature>
<dbReference type="OrthoDB" id="7453750at2759"/>
<comment type="caution">
    <text evidence="5">The sequence shown here is derived from an EMBL/GenBank/DDBJ whole genome shotgun (WGS) entry which is preliminary data.</text>
</comment>
<dbReference type="InterPro" id="IPR050468">
    <property type="entry name" value="Cuticle_Struct_Prot"/>
</dbReference>
<keyword evidence="1 4" id="KW-0732">Signal</keyword>
<accession>A0A4C1Z190</accession>
<evidence type="ECO:0000256" key="4">
    <source>
        <dbReference type="SAM" id="SignalP"/>
    </source>
</evidence>
<dbReference type="PANTHER" id="PTHR10380:SF230">
    <property type="entry name" value="CUTICULAR PROTEIN 47EE"/>
    <property type="match status" value="1"/>
</dbReference>